<dbReference type="Proteomes" id="UP000661163">
    <property type="component" value="Unassembled WGS sequence"/>
</dbReference>
<proteinExistence type="predicted"/>
<dbReference type="RefSeq" id="WP_164566400.1">
    <property type="nucleotide sequence ID" value="NZ_WUFC01000020.1"/>
</dbReference>
<protein>
    <submittedName>
        <fullName evidence="1">TIGR02646 family protein</fullName>
    </submittedName>
</protein>
<dbReference type="NCBIfam" id="TIGR02646">
    <property type="entry name" value="retron system putative HNH endonuclease"/>
    <property type="match status" value="1"/>
</dbReference>
<comment type="caution">
    <text evidence="1">The sequence shown here is derived from an EMBL/GenBank/DDBJ whole genome shotgun (WGS) entry which is preliminary data.</text>
</comment>
<dbReference type="Gene3D" id="1.10.30.50">
    <property type="match status" value="1"/>
</dbReference>
<name>A0AAE4YSW5_9HYPH</name>
<dbReference type="EMBL" id="WUFC01000020">
    <property type="protein sequence ID" value="NEI50530.1"/>
    <property type="molecule type" value="Genomic_DNA"/>
</dbReference>
<gene>
    <name evidence="1" type="ORF">GR217_22865</name>
</gene>
<evidence type="ECO:0000313" key="2">
    <source>
        <dbReference type="Proteomes" id="UP000661163"/>
    </source>
</evidence>
<dbReference type="InterPro" id="IPR013467">
    <property type="entry name" value="HNH78-like"/>
</dbReference>
<organism evidence="1 2">
    <name type="scientific">Rhizobium ruizarguesonis</name>
    <dbReference type="NCBI Taxonomy" id="2081791"/>
    <lineage>
        <taxon>Bacteria</taxon>
        <taxon>Pseudomonadati</taxon>
        <taxon>Pseudomonadota</taxon>
        <taxon>Alphaproteobacteria</taxon>
        <taxon>Hyphomicrobiales</taxon>
        <taxon>Rhizobiaceae</taxon>
        <taxon>Rhizobium/Agrobacterium group</taxon>
        <taxon>Rhizobium</taxon>
    </lineage>
</organism>
<sequence length="207" mass="23666">MKGSRKGPTPPKLLAWLNKAGPDWQPDYPFDSSEVRDEVRSGLLAEQRGLCVYCGRRLDLARAGETYHVEHFRPRRHYKPLSTTYANLFLSCGQKDEHGKPSKTCGAVKADWFDEDQHVAPDYPQCTHRFRFMLSGKIEPQVADDVGALNMIKNLRLDHPELNKDRGDVLMMIDGGDLDETDFWEPEGRFAQNYAHLVFQHLGKLLP</sequence>
<accession>A0AAE4YSW5</accession>
<evidence type="ECO:0000313" key="1">
    <source>
        <dbReference type="EMBL" id="NEI50530.1"/>
    </source>
</evidence>
<dbReference type="AlphaFoldDB" id="A0AAE4YSW5"/>
<reference evidence="1 2" key="1">
    <citation type="submission" date="2019-12" db="EMBL/GenBank/DDBJ databases">
        <title>Rhizobium genotypes associated with high levels of biological nitrogen fixation by grain legumes in a temperate-maritime cropping system.</title>
        <authorList>
            <person name="Maluk M."/>
            <person name="Francesc Ferrando Molina F."/>
            <person name="Lopez Del Egido L."/>
            <person name="Lafos M."/>
            <person name="Langarica-Fuentes A."/>
            <person name="Gebre Yohannes G."/>
            <person name="Young M.W."/>
            <person name="Martin P."/>
            <person name="Gantlett R."/>
            <person name="Kenicer G."/>
            <person name="Hawes C."/>
            <person name="Begg G.S."/>
            <person name="Quilliam R.S."/>
            <person name="Squire G.R."/>
            <person name="Poole P.S."/>
            <person name="Young P.W."/>
            <person name="Iannetta P.M."/>
            <person name="James E.K."/>
        </authorList>
    </citation>
    <scope>NUCLEOTIDE SEQUENCE [LARGE SCALE GENOMIC DNA]</scope>
    <source>
        <strain evidence="1 2">JHI985</strain>
    </source>
</reference>